<reference evidence="5 6" key="1">
    <citation type="journal article" date="2018" name="Nat. Ecol. Evol.">
        <title>Shark genomes provide insights into elasmobranch evolution and the origin of vertebrates.</title>
        <authorList>
            <person name="Hara Y"/>
            <person name="Yamaguchi K"/>
            <person name="Onimaru K"/>
            <person name="Kadota M"/>
            <person name="Koyanagi M"/>
            <person name="Keeley SD"/>
            <person name="Tatsumi K"/>
            <person name="Tanaka K"/>
            <person name="Motone F"/>
            <person name="Kageyama Y"/>
            <person name="Nozu R"/>
            <person name="Adachi N"/>
            <person name="Nishimura O"/>
            <person name="Nakagawa R"/>
            <person name="Tanegashima C"/>
            <person name="Kiyatake I"/>
            <person name="Matsumoto R"/>
            <person name="Murakumo K"/>
            <person name="Nishida K"/>
            <person name="Terakita A"/>
            <person name="Kuratani S"/>
            <person name="Sato K"/>
            <person name="Hyodo S Kuraku.S."/>
        </authorList>
    </citation>
    <scope>NUCLEOTIDE SEQUENCE [LARGE SCALE GENOMIC DNA]</scope>
</reference>
<feature type="region of interest" description="Disordered" evidence="3">
    <location>
        <begin position="957"/>
        <end position="984"/>
    </location>
</feature>
<dbReference type="InterPro" id="IPR052626">
    <property type="entry name" value="SWT1_Regulator"/>
</dbReference>
<feature type="region of interest" description="Disordered" evidence="3">
    <location>
        <begin position="1"/>
        <end position="59"/>
    </location>
</feature>
<comment type="similarity">
    <text evidence="1">Belongs to the SWT1 family.</text>
</comment>
<feature type="region of interest" description="Disordered" evidence="3">
    <location>
        <begin position="464"/>
        <end position="496"/>
    </location>
</feature>
<dbReference type="PANTHER" id="PTHR16161">
    <property type="entry name" value="TRANSCRIPTIONAL PROTEIN SWT1"/>
    <property type="match status" value="1"/>
</dbReference>
<protein>
    <recommendedName>
        <fullName evidence="2">Transcriptional protein SWT1</fullName>
    </recommendedName>
</protein>
<feature type="region of interest" description="Disordered" evidence="3">
    <location>
        <begin position="73"/>
        <end position="105"/>
    </location>
</feature>
<evidence type="ECO:0000256" key="3">
    <source>
        <dbReference type="SAM" id="MobiDB-lite"/>
    </source>
</evidence>
<feature type="domain" description="PIN" evidence="4">
    <location>
        <begin position="632"/>
        <end position="759"/>
    </location>
</feature>
<feature type="compositionally biased region" description="Basic and acidic residues" evidence="3">
    <location>
        <begin position="407"/>
        <end position="416"/>
    </location>
</feature>
<feature type="compositionally biased region" description="Basic and acidic residues" evidence="3">
    <location>
        <begin position="25"/>
        <end position="36"/>
    </location>
</feature>
<evidence type="ECO:0000313" key="5">
    <source>
        <dbReference type="EMBL" id="GCB74062.1"/>
    </source>
</evidence>
<evidence type="ECO:0000313" key="6">
    <source>
        <dbReference type="Proteomes" id="UP000288216"/>
    </source>
</evidence>
<dbReference type="PANTHER" id="PTHR16161:SF0">
    <property type="entry name" value="TRANSCRIPTIONAL PROTEIN SWT1"/>
    <property type="match status" value="1"/>
</dbReference>
<sequence>MSRKHSKHKRERTKSPAKKTRSQQHSHDKEKMKTEQLSHCSGGSPLPQQTSLSPGVKKKRKLYHREVDAATALKLSIEEQANSSWPRLSNSKEKHKASLAGCKSAPVEETASLGATSSSLYSEKIKCKSKRRKKHKKRSHEGIGGEKHQSSTTMKQAPNTYESRHIPSELPWCEKCRSSEFCKHVLKCKAMPSTAEADLQMSKAKASESSFQCMQADFKDHFSKRYVQNADGEYFVKNKNEYSSIKFAHGASVLAVPYVEKEIENKEQITSSLQLHKESKYSDVMQNCKDSGKDPRNIAELDGSKEKSNNFVELHEKPHTSGKPFNVWNVTNAPLKAVKNAANICDGSKILESVIWEKCNKISNCLRGLRKKSKKLKQVGNEFNIERTSSQLSKNSGKSSDYPESSGIEKKTDTVSKEPTTSLSLGKKYGPSLRPCDDSKSTELANKSKGVSRYPHNYHLEIMDSNSPLQSRPFERSDVSTLSSRSSENTEEFETPKQAKKFHSFKILKKVSATDALSQTISKKLLSSSAAQSKCNSSDNATKSTSIQQDHVLFKHQPDSQRVCASTTLPDHVDMDTDQKMEIVEELQTARHEKVFEVELGQSYGELTSMDIDPPQEIKILFSSEATSQTDILLVLDTNIFISHLNFIMNVKDHGVLGVGFPIIVIPWVVLQELDSLKNGKLSRGVNRKAIPAVQFIYSCFKIRHPHVWGQSMQQAAQKFCGLRNENNDDRVLQCCLQYQQLYPGTQVLLCSDDKNLCSKALVSGVKAVRKIDLLTELSDLKSTNDVPNTQDHSGFNQPQSVIHVKEPNGANNPHLSGQMSALDVTGIICQLEKSLGSALSVILETEMKSVYEDLWTEILFVKPPWSLEDVLQCVKKHWFAVFGLIVKRNLQSSVETLCDHFQVDKRPSYNQFTLTWMLSESQKLLQAFCSRSDYGGVLPHTLAVMDELLNKVSEGGSKNELQSKSSVKSEESTEKLEVSVEQPVNPDSGRNLTLVPFNCPSGYPMSQVENSQGVSRSQQIWATFENVWNIINKYSSLIFATFNLPHNSVAVVIDSKLPLPEEAFQSLQRLMPAVKELLAGIQRILSSDSNAQDFQKLTETLHIFLNNEETNISVTRFSAQDLHECFTHEEYRKKLMVGYSQLAELTYRLEQCNAAVCLEARNRGLV</sequence>
<feature type="compositionally biased region" description="Polar residues" evidence="3">
    <location>
        <begin position="150"/>
        <end position="159"/>
    </location>
</feature>
<dbReference type="SMART" id="SM00670">
    <property type="entry name" value="PINc"/>
    <property type="match status" value="1"/>
</dbReference>
<dbReference type="STRING" id="75743.A0A401PLP8"/>
<feature type="region of interest" description="Disordered" evidence="3">
    <location>
        <begin position="387"/>
        <end position="450"/>
    </location>
</feature>
<dbReference type="OrthoDB" id="548295at2759"/>
<dbReference type="GO" id="GO:0005634">
    <property type="term" value="C:nucleus"/>
    <property type="evidence" value="ECO:0007669"/>
    <property type="project" value="TreeGrafter"/>
</dbReference>
<dbReference type="FunFam" id="3.40.50.1010:FF:000012">
    <property type="entry name" value="SWT1, RNA endoribonuclease homolog"/>
    <property type="match status" value="1"/>
</dbReference>
<feature type="compositionally biased region" description="Basic and acidic residues" evidence="3">
    <location>
        <begin position="140"/>
        <end position="149"/>
    </location>
</feature>
<dbReference type="EMBL" id="BFAA01000839">
    <property type="protein sequence ID" value="GCB74062.1"/>
    <property type="molecule type" value="Genomic_DNA"/>
</dbReference>
<feature type="compositionally biased region" description="Polar residues" evidence="3">
    <location>
        <begin position="37"/>
        <end position="53"/>
    </location>
</feature>
<feature type="compositionally biased region" description="Basic and acidic residues" evidence="3">
    <location>
        <begin position="968"/>
        <end position="979"/>
    </location>
</feature>
<dbReference type="AlphaFoldDB" id="A0A401PLP8"/>
<feature type="region of interest" description="Disordered" evidence="3">
    <location>
        <begin position="124"/>
        <end position="159"/>
    </location>
</feature>
<evidence type="ECO:0000256" key="2">
    <source>
        <dbReference type="ARBA" id="ARBA00074620"/>
    </source>
</evidence>
<dbReference type="Gene3D" id="3.40.50.1010">
    <property type="entry name" value="5'-nuclease"/>
    <property type="match status" value="1"/>
</dbReference>
<evidence type="ECO:0000256" key="1">
    <source>
        <dbReference type="ARBA" id="ARBA00060839"/>
    </source>
</evidence>
<dbReference type="Pfam" id="PF13638">
    <property type="entry name" value="PIN_4"/>
    <property type="match status" value="1"/>
</dbReference>
<proteinExistence type="inferred from homology"/>
<name>A0A401PLP8_SCYTO</name>
<dbReference type="SUPFAM" id="SSF88723">
    <property type="entry name" value="PIN domain-like"/>
    <property type="match status" value="1"/>
</dbReference>
<feature type="compositionally biased region" description="Basic residues" evidence="3">
    <location>
        <begin position="127"/>
        <end position="139"/>
    </location>
</feature>
<feature type="compositionally biased region" description="Low complexity" evidence="3">
    <location>
        <begin position="389"/>
        <end position="400"/>
    </location>
</feature>
<comment type="caution">
    <text evidence="5">The sequence shown here is derived from an EMBL/GenBank/DDBJ whole genome shotgun (WGS) entry which is preliminary data.</text>
</comment>
<feature type="compositionally biased region" description="Polar residues" evidence="3">
    <location>
        <begin position="79"/>
        <end position="89"/>
    </location>
</feature>
<dbReference type="Proteomes" id="UP000288216">
    <property type="component" value="Unassembled WGS sequence"/>
</dbReference>
<feature type="compositionally biased region" description="Basic residues" evidence="3">
    <location>
        <begin position="1"/>
        <end position="24"/>
    </location>
</feature>
<keyword evidence="6" id="KW-1185">Reference proteome</keyword>
<dbReference type="InterPro" id="IPR029060">
    <property type="entry name" value="PIN-like_dom_sf"/>
</dbReference>
<dbReference type="InterPro" id="IPR002716">
    <property type="entry name" value="PIN_dom"/>
</dbReference>
<evidence type="ECO:0000259" key="4">
    <source>
        <dbReference type="SMART" id="SM00670"/>
    </source>
</evidence>
<organism evidence="5 6">
    <name type="scientific">Scyliorhinus torazame</name>
    <name type="common">Cloudy catshark</name>
    <name type="synonym">Catulus torazame</name>
    <dbReference type="NCBI Taxonomy" id="75743"/>
    <lineage>
        <taxon>Eukaryota</taxon>
        <taxon>Metazoa</taxon>
        <taxon>Chordata</taxon>
        <taxon>Craniata</taxon>
        <taxon>Vertebrata</taxon>
        <taxon>Chondrichthyes</taxon>
        <taxon>Elasmobranchii</taxon>
        <taxon>Galeomorphii</taxon>
        <taxon>Galeoidea</taxon>
        <taxon>Carcharhiniformes</taxon>
        <taxon>Scyliorhinidae</taxon>
        <taxon>Scyliorhinus</taxon>
    </lineage>
</organism>
<gene>
    <name evidence="5" type="ORF">scyTo_0003146</name>
</gene>
<dbReference type="CDD" id="cd18727">
    <property type="entry name" value="PIN_Swt1-like"/>
    <property type="match status" value="1"/>
</dbReference>
<accession>A0A401PLP8</accession>
<dbReference type="OMA" id="QIWATFE"/>